<dbReference type="VEuPathDB" id="FungiDB:sscle_04g032610"/>
<evidence type="ECO:0000256" key="2">
    <source>
        <dbReference type="SAM" id="Phobius"/>
    </source>
</evidence>
<evidence type="ECO:0000256" key="1">
    <source>
        <dbReference type="SAM" id="MobiDB-lite"/>
    </source>
</evidence>
<evidence type="ECO:0000259" key="3">
    <source>
        <dbReference type="Pfam" id="PF13391"/>
    </source>
</evidence>
<feature type="domain" description="HNH nuclease" evidence="3">
    <location>
        <begin position="176"/>
        <end position="242"/>
    </location>
</feature>
<name>A0A1D9Q0L6_SCLS1</name>
<proteinExistence type="predicted"/>
<dbReference type="OMA" id="HIAFDKP"/>
<keyword evidence="2" id="KW-0812">Transmembrane</keyword>
<dbReference type="Pfam" id="PF13391">
    <property type="entry name" value="HNH_2"/>
    <property type="match status" value="1"/>
</dbReference>
<protein>
    <recommendedName>
        <fullName evidence="3">HNH nuclease domain-containing protein</fullName>
    </recommendedName>
</protein>
<dbReference type="InterPro" id="IPR003615">
    <property type="entry name" value="HNH_nuc"/>
</dbReference>
<keyword evidence="2" id="KW-0472">Membrane</keyword>
<dbReference type="OrthoDB" id="2142759at2759"/>
<accession>A0A1D9Q0L6</accession>
<dbReference type="AlphaFoldDB" id="A0A1D9Q0L6"/>
<organism evidence="4 5">
    <name type="scientific">Sclerotinia sclerotiorum (strain ATCC 18683 / 1980 / Ss-1)</name>
    <name type="common">White mold</name>
    <name type="synonym">Whetzelinia sclerotiorum</name>
    <dbReference type="NCBI Taxonomy" id="665079"/>
    <lineage>
        <taxon>Eukaryota</taxon>
        <taxon>Fungi</taxon>
        <taxon>Dikarya</taxon>
        <taxon>Ascomycota</taxon>
        <taxon>Pezizomycotina</taxon>
        <taxon>Leotiomycetes</taxon>
        <taxon>Helotiales</taxon>
        <taxon>Sclerotiniaceae</taxon>
        <taxon>Sclerotinia</taxon>
    </lineage>
</organism>
<feature type="transmembrane region" description="Helical" evidence="2">
    <location>
        <begin position="285"/>
        <end position="306"/>
    </location>
</feature>
<evidence type="ECO:0000313" key="4">
    <source>
        <dbReference type="EMBL" id="APA08491.1"/>
    </source>
</evidence>
<reference evidence="5" key="1">
    <citation type="journal article" date="2017" name="Genome Biol. Evol.">
        <title>The complete genome sequence of the phytopathogenic fungus Sclerotinia sclerotiorum reveals insights into the genome architecture of broad host range pathogens.</title>
        <authorList>
            <person name="Derbyshire M."/>
            <person name="Denton-Giles M."/>
            <person name="Hegedus D."/>
            <person name="Seifbarghy S."/>
            <person name="Rollins J."/>
            <person name="van Kan J."/>
            <person name="Seidl M.F."/>
            <person name="Faino L."/>
            <person name="Mbengue M."/>
            <person name="Navaud O."/>
            <person name="Raffaele S."/>
            <person name="Hammond-Kosack K."/>
            <person name="Heard S."/>
            <person name="Oliver R."/>
        </authorList>
    </citation>
    <scope>NUCLEOTIDE SEQUENCE [LARGE SCALE GENOMIC DNA]</scope>
    <source>
        <strain evidence="5">ATCC 18683 / 1980 / Ss-1</strain>
    </source>
</reference>
<dbReference type="Proteomes" id="UP000177798">
    <property type="component" value="Chromosome 4"/>
</dbReference>
<gene>
    <name evidence="4" type="ORF">sscle_04g032610</name>
</gene>
<keyword evidence="2" id="KW-1133">Transmembrane helix</keyword>
<dbReference type="EMBL" id="CP017817">
    <property type="protein sequence ID" value="APA08491.1"/>
    <property type="molecule type" value="Genomic_DNA"/>
</dbReference>
<sequence>MANISTVTLRGPRDLEDPAVTPEFQYLKSASQRVDIHHPAYDDYQDLLLSLFAPDAAVGGICYSLVHDACAIIAGNRHEGWLTDSPRGDPLIYESDALLPAGDYWYHLPAPIMEEDDSNSTSASVYRWPVVFSFKNWQFPDRLPSAWTTVVQRFSASPVGPPSTYSTVVRARDRYCRITNHSTATEVAHLCPEQEKVWYLQNSMFRYNSNHSLNHRVILNDTNNLMLLRSDLHKAFDDRLFFLYPKRDSFVVHAMEYVEDIVPLYHNTRTHPITYCRPQFIYARFAWTIFGGITAFLGGGVARSVITVKDIGGKRVKQVEEMDGDTLQELSAPESRSSTKRQGVALDTGQADEDNNPASKRVCIISSPFSASLTEDDADPSPISLHGSPPNLEDNLDVQEEKQAWKSSLLQEWIRFDQVREQYLREQRPPGFVPLTFENATTVREKLESVGVEFRDETSEEADDSNNFLGTRTRETCSAASSTVSLHTLKTSVFKIE</sequence>
<evidence type="ECO:0000313" key="5">
    <source>
        <dbReference type="Proteomes" id="UP000177798"/>
    </source>
</evidence>
<feature type="region of interest" description="Disordered" evidence="1">
    <location>
        <begin position="322"/>
        <end position="359"/>
    </location>
</feature>